<dbReference type="FunFam" id="3.40.50.300:FF:002217">
    <property type="entry name" value="ATP-binding cassette sub-family G member 1"/>
    <property type="match status" value="1"/>
</dbReference>
<dbReference type="Pfam" id="PF01061">
    <property type="entry name" value="ABC2_membrane"/>
    <property type="match status" value="1"/>
</dbReference>
<evidence type="ECO:0000313" key="11">
    <source>
        <dbReference type="EMBL" id="KAJ8922854.1"/>
    </source>
</evidence>
<dbReference type="SUPFAM" id="SSF52540">
    <property type="entry name" value="P-loop containing nucleoside triphosphate hydrolases"/>
    <property type="match status" value="1"/>
</dbReference>
<proteinExistence type="inferred from homology"/>
<keyword evidence="8 9" id="KW-0472">Membrane</keyword>
<comment type="caution">
    <text evidence="11">The sequence shown here is derived from an EMBL/GenBank/DDBJ whole genome shotgun (WGS) entry which is preliminary data.</text>
</comment>
<comment type="subcellular location">
    <subcellularLocation>
        <location evidence="1">Membrane</location>
        <topology evidence="1">Multi-pass membrane protein</topology>
    </subcellularLocation>
</comment>
<feature type="transmembrane region" description="Helical" evidence="9">
    <location>
        <begin position="557"/>
        <end position="576"/>
    </location>
</feature>
<evidence type="ECO:0000313" key="12">
    <source>
        <dbReference type="Proteomes" id="UP001159042"/>
    </source>
</evidence>
<dbReference type="PANTHER" id="PTHR48041">
    <property type="entry name" value="ABC TRANSPORTER G FAMILY MEMBER 28"/>
    <property type="match status" value="1"/>
</dbReference>
<keyword evidence="7 9" id="KW-1133">Transmembrane helix</keyword>
<protein>
    <recommendedName>
        <fullName evidence="10">ABC transporter domain-containing protein</fullName>
    </recommendedName>
</protein>
<sequence length="601" mass="67655">MSAETSFLTPLREQPLKQLNRIAKRPPIDIEFQDLTYSVPDSSCKSGWRQLLKSVNGVFRSGELTAIMGPSGAGKSTLLNILAGYVTAGVKGSIRINNRPREMKLFNKLSSYIMQEDLIQPRLSVRESMTIAASLKLSSSIKKEEKIAVIDEVINLLGLETCYDTRSEHLSGGQRRRLSVALELVNNPPVIFLDEPTTGLDNVAIKQCIELLQKITRLDRTVICTIHQPPASLFQNFDQVYVMANGYCVYNGSPNRLVQFMSGAGCLCPPTSTPADFSEHSLLIELVQTNPENINVLQTYAQNGKCNMKDKRVKTAQYVTDSLNLNEIYQVTTQSGSTPQDIIFPTSFWTQFCILVCRMLLQMKRNQTMLNIQFFHHLISGLLIVPLEVKLLRREYFNRWYSLKAYYVALNVAALPLLLVNVLMFAVIVYTLVDLPWEPERFMWFCLLGIAISLCSQGLGYAIGAAFNILNGSVVAPHILALILALAVYGMGYKGGIEPLMKALMSTSYLRFGLVGLSGVLFNDRKPMDCNQIYCHYRNPDLIIRDMGMTDAKPPNQFIVVMGFMFFFRLISYLSLKYSMTSELRNTIVHYAAKIVRQKET</sequence>
<keyword evidence="6" id="KW-0067">ATP-binding</keyword>
<feature type="domain" description="ABC transporter" evidence="10">
    <location>
        <begin position="30"/>
        <end position="270"/>
    </location>
</feature>
<gene>
    <name evidence="11" type="ORF">NQ315_007889</name>
</gene>
<dbReference type="EMBL" id="JANEYG010000006">
    <property type="protein sequence ID" value="KAJ8922854.1"/>
    <property type="molecule type" value="Genomic_DNA"/>
</dbReference>
<dbReference type="Gene3D" id="3.40.50.300">
    <property type="entry name" value="P-loop containing nucleotide triphosphate hydrolases"/>
    <property type="match status" value="1"/>
</dbReference>
<evidence type="ECO:0000256" key="3">
    <source>
        <dbReference type="ARBA" id="ARBA00022448"/>
    </source>
</evidence>
<dbReference type="GO" id="GO:0140359">
    <property type="term" value="F:ABC-type transporter activity"/>
    <property type="evidence" value="ECO:0007669"/>
    <property type="project" value="InterPro"/>
</dbReference>
<dbReference type="PROSITE" id="PS50893">
    <property type="entry name" value="ABC_TRANSPORTER_2"/>
    <property type="match status" value="1"/>
</dbReference>
<evidence type="ECO:0000256" key="1">
    <source>
        <dbReference type="ARBA" id="ARBA00004141"/>
    </source>
</evidence>
<dbReference type="Pfam" id="PF00005">
    <property type="entry name" value="ABC_tran"/>
    <property type="match status" value="1"/>
</dbReference>
<reference evidence="11 12" key="1">
    <citation type="journal article" date="2023" name="Insect Mol. Biol.">
        <title>Genome sequencing provides insights into the evolution of gene families encoding plant cell wall-degrading enzymes in longhorned beetles.</title>
        <authorList>
            <person name="Shin N.R."/>
            <person name="Okamura Y."/>
            <person name="Kirsch R."/>
            <person name="Pauchet Y."/>
        </authorList>
    </citation>
    <scope>NUCLEOTIDE SEQUENCE [LARGE SCALE GENOMIC DNA]</scope>
    <source>
        <strain evidence="11">EAD_L_NR</strain>
    </source>
</reference>
<dbReference type="Proteomes" id="UP001159042">
    <property type="component" value="Unassembled WGS sequence"/>
</dbReference>
<dbReference type="InterPro" id="IPR017871">
    <property type="entry name" value="ABC_transporter-like_CS"/>
</dbReference>
<organism evidence="11 12">
    <name type="scientific">Exocentrus adspersus</name>
    <dbReference type="NCBI Taxonomy" id="1586481"/>
    <lineage>
        <taxon>Eukaryota</taxon>
        <taxon>Metazoa</taxon>
        <taxon>Ecdysozoa</taxon>
        <taxon>Arthropoda</taxon>
        <taxon>Hexapoda</taxon>
        <taxon>Insecta</taxon>
        <taxon>Pterygota</taxon>
        <taxon>Neoptera</taxon>
        <taxon>Endopterygota</taxon>
        <taxon>Coleoptera</taxon>
        <taxon>Polyphaga</taxon>
        <taxon>Cucujiformia</taxon>
        <taxon>Chrysomeloidea</taxon>
        <taxon>Cerambycidae</taxon>
        <taxon>Lamiinae</taxon>
        <taxon>Acanthocinini</taxon>
        <taxon>Exocentrus</taxon>
    </lineage>
</organism>
<dbReference type="GO" id="GO:0005886">
    <property type="term" value="C:plasma membrane"/>
    <property type="evidence" value="ECO:0007669"/>
    <property type="project" value="TreeGrafter"/>
</dbReference>
<keyword evidence="12" id="KW-1185">Reference proteome</keyword>
<evidence type="ECO:0000256" key="9">
    <source>
        <dbReference type="SAM" id="Phobius"/>
    </source>
</evidence>
<dbReference type="PANTHER" id="PTHR48041:SF105">
    <property type="entry name" value="FI02074P"/>
    <property type="match status" value="1"/>
</dbReference>
<accession>A0AAV8W8K6</accession>
<evidence type="ECO:0000259" key="10">
    <source>
        <dbReference type="PROSITE" id="PS50893"/>
    </source>
</evidence>
<keyword evidence="4 9" id="KW-0812">Transmembrane</keyword>
<feature type="transmembrane region" description="Helical" evidence="9">
    <location>
        <begin position="442"/>
        <end position="463"/>
    </location>
</feature>
<dbReference type="InterPro" id="IPR013525">
    <property type="entry name" value="ABC2_TM"/>
</dbReference>
<dbReference type="InterPro" id="IPR003593">
    <property type="entry name" value="AAA+_ATPase"/>
</dbReference>
<evidence type="ECO:0000256" key="8">
    <source>
        <dbReference type="ARBA" id="ARBA00023136"/>
    </source>
</evidence>
<evidence type="ECO:0000256" key="5">
    <source>
        <dbReference type="ARBA" id="ARBA00022741"/>
    </source>
</evidence>
<dbReference type="SMART" id="SM00382">
    <property type="entry name" value="AAA"/>
    <property type="match status" value="1"/>
</dbReference>
<dbReference type="InterPro" id="IPR027417">
    <property type="entry name" value="P-loop_NTPase"/>
</dbReference>
<dbReference type="GO" id="GO:0016887">
    <property type="term" value="F:ATP hydrolysis activity"/>
    <property type="evidence" value="ECO:0007669"/>
    <property type="project" value="InterPro"/>
</dbReference>
<feature type="transmembrane region" description="Helical" evidence="9">
    <location>
        <begin position="405"/>
        <end position="430"/>
    </location>
</feature>
<dbReference type="PROSITE" id="PS00211">
    <property type="entry name" value="ABC_TRANSPORTER_1"/>
    <property type="match status" value="1"/>
</dbReference>
<comment type="similarity">
    <text evidence="2">Belongs to the ABC transporter superfamily. ABCG family. Eye pigment precursor importer (TC 3.A.1.204) subfamily.</text>
</comment>
<dbReference type="AlphaFoldDB" id="A0AAV8W8K6"/>
<keyword evidence="5" id="KW-0547">Nucleotide-binding</keyword>
<keyword evidence="3" id="KW-0813">Transport</keyword>
<evidence type="ECO:0000256" key="2">
    <source>
        <dbReference type="ARBA" id="ARBA00005814"/>
    </source>
</evidence>
<dbReference type="CDD" id="cd03213">
    <property type="entry name" value="ABCG_EPDR"/>
    <property type="match status" value="1"/>
</dbReference>
<feature type="transmembrane region" description="Helical" evidence="9">
    <location>
        <begin position="469"/>
        <end position="491"/>
    </location>
</feature>
<evidence type="ECO:0000256" key="4">
    <source>
        <dbReference type="ARBA" id="ARBA00022692"/>
    </source>
</evidence>
<dbReference type="InterPro" id="IPR050352">
    <property type="entry name" value="ABCG_transporters"/>
</dbReference>
<dbReference type="InterPro" id="IPR003439">
    <property type="entry name" value="ABC_transporter-like_ATP-bd"/>
</dbReference>
<evidence type="ECO:0000256" key="7">
    <source>
        <dbReference type="ARBA" id="ARBA00022989"/>
    </source>
</evidence>
<name>A0AAV8W8K6_9CUCU</name>
<feature type="transmembrane region" description="Helical" evidence="9">
    <location>
        <begin position="368"/>
        <end position="385"/>
    </location>
</feature>
<evidence type="ECO:0000256" key="6">
    <source>
        <dbReference type="ARBA" id="ARBA00022840"/>
    </source>
</evidence>
<dbReference type="GO" id="GO:0005524">
    <property type="term" value="F:ATP binding"/>
    <property type="evidence" value="ECO:0007669"/>
    <property type="project" value="UniProtKB-KW"/>
</dbReference>